<dbReference type="GO" id="GO:0005739">
    <property type="term" value="C:mitochondrion"/>
    <property type="evidence" value="ECO:0007669"/>
    <property type="project" value="TreeGrafter"/>
</dbReference>
<dbReference type="InterPro" id="IPR036291">
    <property type="entry name" value="NAD(P)-bd_dom_sf"/>
</dbReference>
<dbReference type="PANTHER" id="PTHR12126:SF8">
    <property type="entry name" value="NAD(P)-BINDING ROSSMANN-FOLD SUPERFAMILY PROTEIN"/>
    <property type="match status" value="1"/>
</dbReference>
<comment type="caution">
    <text evidence="2">The sequence shown here is derived from an EMBL/GenBank/DDBJ whole genome shotgun (WGS) entry which is preliminary data.</text>
</comment>
<protein>
    <submittedName>
        <fullName evidence="2">NAD(P)-binding rossmann-fold protein</fullName>
    </submittedName>
</protein>
<sequence>MKTILSHLLRSRSSFHKSRDAVNFMLCKDRCPHVTHTYLFNAMLVKKDGRLLSTTSNMVDESIKGEKPERVKVSPLPTGKILVLGGNGFVGSHICREAIEYGLAVCSLSRSGRPSLCDSWADSESMIWLRGDLLSPDSMKDALSGVTSVISCIGGFGSNSHMYRINGTANINAVRAAADQGVERFVYISAADFGLVNYILQGYYEGKRATERELLAKYPHGGVILRPGFIHGTRRVGRIKLPLSVIGAPLEMLLQYAKPLTHIPLVGPLFIPPVKVTSVAKVAVKAAIDPSVPSGILDVYKIRKYVTELSA</sequence>
<dbReference type="GO" id="GO:0044877">
    <property type="term" value="F:protein-containing complex binding"/>
    <property type="evidence" value="ECO:0007669"/>
    <property type="project" value="TreeGrafter"/>
</dbReference>
<proteinExistence type="predicted"/>
<evidence type="ECO:0000313" key="2">
    <source>
        <dbReference type="EMBL" id="KAJ7971167.1"/>
    </source>
</evidence>
<name>A0AAD7VCE1_QUISA</name>
<dbReference type="KEGG" id="qsa:O6P43_009240"/>
<feature type="domain" description="NAD(P)-binding" evidence="1">
    <location>
        <begin position="85"/>
        <end position="231"/>
    </location>
</feature>
<organism evidence="2 3">
    <name type="scientific">Quillaja saponaria</name>
    <name type="common">Soap bark tree</name>
    <dbReference type="NCBI Taxonomy" id="32244"/>
    <lineage>
        <taxon>Eukaryota</taxon>
        <taxon>Viridiplantae</taxon>
        <taxon>Streptophyta</taxon>
        <taxon>Embryophyta</taxon>
        <taxon>Tracheophyta</taxon>
        <taxon>Spermatophyta</taxon>
        <taxon>Magnoliopsida</taxon>
        <taxon>eudicotyledons</taxon>
        <taxon>Gunneridae</taxon>
        <taxon>Pentapetalae</taxon>
        <taxon>rosids</taxon>
        <taxon>fabids</taxon>
        <taxon>Fabales</taxon>
        <taxon>Quillajaceae</taxon>
        <taxon>Quillaja</taxon>
    </lineage>
</organism>
<dbReference type="Pfam" id="PF13460">
    <property type="entry name" value="NAD_binding_10"/>
    <property type="match status" value="1"/>
</dbReference>
<keyword evidence="3" id="KW-1185">Reference proteome</keyword>
<dbReference type="InterPro" id="IPR051207">
    <property type="entry name" value="ComplexI_NDUFA9_subunit"/>
</dbReference>
<dbReference type="InterPro" id="IPR016040">
    <property type="entry name" value="NAD(P)-bd_dom"/>
</dbReference>
<dbReference type="SUPFAM" id="SSF51735">
    <property type="entry name" value="NAD(P)-binding Rossmann-fold domains"/>
    <property type="match status" value="1"/>
</dbReference>
<dbReference type="PANTHER" id="PTHR12126">
    <property type="entry name" value="NADH-UBIQUINONE OXIDOREDUCTASE 39 KDA SUBUNIT-RELATED"/>
    <property type="match status" value="1"/>
</dbReference>
<reference evidence="2" key="1">
    <citation type="journal article" date="2023" name="Science">
        <title>Elucidation of the pathway for biosynthesis of saponin adjuvants from the soapbark tree.</title>
        <authorList>
            <person name="Reed J."/>
            <person name="Orme A."/>
            <person name="El-Demerdash A."/>
            <person name="Owen C."/>
            <person name="Martin L.B.B."/>
            <person name="Misra R.C."/>
            <person name="Kikuchi S."/>
            <person name="Rejzek M."/>
            <person name="Martin A.C."/>
            <person name="Harkess A."/>
            <person name="Leebens-Mack J."/>
            <person name="Louveau T."/>
            <person name="Stephenson M.J."/>
            <person name="Osbourn A."/>
        </authorList>
    </citation>
    <scope>NUCLEOTIDE SEQUENCE</scope>
    <source>
        <strain evidence="2">S10</strain>
    </source>
</reference>
<dbReference type="Proteomes" id="UP001163823">
    <property type="component" value="Chromosome 4"/>
</dbReference>
<gene>
    <name evidence="2" type="ORF">O6P43_009240</name>
</gene>
<evidence type="ECO:0000313" key="3">
    <source>
        <dbReference type="Proteomes" id="UP001163823"/>
    </source>
</evidence>
<dbReference type="AlphaFoldDB" id="A0AAD7VCE1"/>
<evidence type="ECO:0000259" key="1">
    <source>
        <dbReference type="Pfam" id="PF13460"/>
    </source>
</evidence>
<accession>A0AAD7VCE1</accession>
<dbReference type="Gene3D" id="3.40.50.720">
    <property type="entry name" value="NAD(P)-binding Rossmann-like Domain"/>
    <property type="match status" value="1"/>
</dbReference>
<dbReference type="EMBL" id="JARAOO010000004">
    <property type="protein sequence ID" value="KAJ7971167.1"/>
    <property type="molecule type" value="Genomic_DNA"/>
</dbReference>